<protein>
    <submittedName>
        <fullName evidence="3">Uncharacterized protein</fullName>
    </submittedName>
</protein>
<feature type="coiled-coil region" evidence="1">
    <location>
        <begin position="271"/>
        <end position="337"/>
    </location>
</feature>
<feature type="compositionally biased region" description="Polar residues" evidence="2">
    <location>
        <begin position="428"/>
        <end position="439"/>
    </location>
</feature>
<dbReference type="EMBL" id="JBJKFK010005990">
    <property type="protein sequence ID" value="KAL3308035.1"/>
    <property type="molecule type" value="Genomic_DNA"/>
</dbReference>
<accession>A0ABD2PLP9</accession>
<evidence type="ECO:0000256" key="1">
    <source>
        <dbReference type="SAM" id="Coils"/>
    </source>
</evidence>
<keyword evidence="1" id="KW-0175">Coiled coil</keyword>
<dbReference type="AlphaFoldDB" id="A0ABD2PLP9"/>
<reference evidence="3 4" key="1">
    <citation type="submission" date="2024-11" db="EMBL/GenBank/DDBJ databases">
        <title>Adaptive evolution of stress response genes in parasites aligns with host niche diversity.</title>
        <authorList>
            <person name="Hahn C."/>
            <person name="Resl P."/>
        </authorList>
    </citation>
    <scope>NUCLEOTIDE SEQUENCE [LARGE SCALE GENOMIC DNA]</scope>
    <source>
        <strain evidence="3">EGGRZ-B1_66</strain>
        <tissue evidence="3">Body</tissue>
    </source>
</reference>
<evidence type="ECO:0000313" key="4">
    <source>
        <dbReference type="Proteomes" id="UP001626550"/>
    </source>
</evidence>
<gene>
    <name evidence="3" type="ORF">Ciccas_013440</name>
</gene>
<organism evidence="3 4">
    <name type="scientific">Cichlidogyrus casuarinus</name>
    <dbReference type="NCBI Taxonomy" id="1844966"/>
    <lineage>
        <taxon>Eukaryota</taxon>
        <taxon>Metazoa</taxon>
        <taxon>Spiralia</taxon>
        <taxon>Lophotrochozoa</taxon>
        <taxon>Platyhelminthes</taxon>
        <taxon>Monogenea</taxon>
        <taxon>Monopisthocotylea</taxon>
        <taxon>Dactylogyridea</taxon>
        <taxon>Ancyrocephalidae</taxon>
        <taxon>Cichlidogyrus</taxon>
    </lineage>
</organism>
<feature type="compositionally biased region" description="Polar residues" evidence="2">
    <location>
        <begin position="395"/>
        <end position="404"/>
    </location>
</feature>
<feature type="non-terminal residue" evidence="3">
    <location>
        <position position="558"/>
    </location>
</feature>
<evidence type="ECO:0000313" key="3">
    <source>
        <dbReference type="EMBL" id="KAL3308035.1"/>
    </source>
</evidence>
<comment type="caution">
    <text evidence="3">The sequence shown here is derived from an EMBL/GenBank/DDBJ whole genome shotgun (WGS) entry which is preliminary data.</text>
</comment>
<evidence type="ECO:0000256" key="2">
    <source>
        <dbReference type="SAM" id="MobiDB-lite"/>
    </source>
</evidence>
<proteinExistence type="predicted"/>
<feature type="coiled-coil region" evidence="1">
    <location>
        <begin position="2"/>
        <end position="239"/>
    </location>
</feature>
<name>A0ABD2PLP9_9PLAT</name>
<keyword evidence="4" id="KW-1185">Reference proteome</keyword>
<sequence length="558" mass="64118">MNEDNEQERYEMEQKLAKAKDEAVIERQKCKEKLVAMEKASKQSKELSHWKTTADKKSQELTQLLTLSNSLEKELQLSKEREAVKEEELLKLTAETSALKLIVGQRDQELQDESNLLKRLQAENASAKENLLLEARQQSQQFEQVLDKARADHEQTMARLLKGQEAELLKLRAEMSEQRSTILEKCDKEKNKIVADLKEVYTEHVRDLQASMQLKEEELAKRKDELARLKSEFEQSSQKQQEKYKANLEEVVKNCEKSQTCKWEIEFDELKREANEVIDTMKVELTEERRQLTDAEAQIRNLQDDYEKELANREEELKEQTDQFQEELAKQQNAENDWVSEFKSKIGSAIAVLEDTATSEFENSMLNNSQLVRSTLVELKKLAQNANGDDGPHKLTSNQASGVSDASLPNEEEMDPYEEGALTPRPSPQCSQRNSQNAAAGSPYSVLVSSPRMRQQLLNNRSCSNATQQSDVTFMLDWKLEGSTISDLIDCAASKLQDLARTIISSYFKQVTLRFEQQSHRIVQHTHRLMINVADNSSRATKISLHDDLRTFKEDLLK</sequence>
<dbReference type="Proteomes" id="UP001626550">
    <property type="component" value="Unassembled WGS sequence"/>
</dbReference>
<feature type="region of interest" description="Disordered" evidence="2">
    <location>
        <begin position="385"/>
        <end position="444"/>
    </location>
</feature>